<evidence type="ECO:0000256" key="3">
    <source>
        <dbReference type="ARBA" id="ARBA00044072"/>
    </source>
</evidence>
<evidence type="ECO:0000313" key="5">
    <source>
        <dbReference type="Proteomes" id="UP000515204"/>
    </source>
</evidence>
<organism evidence="5 6">
    <name type="scientific">Dinoponera quadriceps</name>
    <name type="common">South American ant</name>
    <dbReference type="NCBI Taxonomy" id="609295"/>
    <lineage>
        <taxon>Eukaryota</taxon>
        <taxon>Metazoa</taxon>
        <taxon>Ecdysozoa</taxon>
        <taxon>Arthropoda</taxon>
        <taxon>Hexapoda</taxon>
        <taxon>Insecta</taxon>
        <taxon>Pterygota</taxon>
        <taxon>Neoptera</taxon>
        <taxon>Endopterygota</taxon>
        <taxon>Hymenoptera</taxon>
        <taxon>Apocrita</taxon>
        <taxon>Aculeata</taxon>
        <taxon>Formicoidea</taxon>
        <taxon>Formicidae</taxon>
        <taxon>Ponerinae</taxon>
        <taxon>Ponerini</taxon>
        <taxon>Dinoponera</taxon>
    </lineage>
</organism>
<accession>A0A6P3XPL9</accession>
<sequence>MGDEKKDEPHRVLEWMIRPCMVYKDEYDDCTSIKARFHQYFIWGEKIDCSQWKKDYLNCYRWEKHKSEEAYDELIRSERQRRTERLQPHYGNDVWERREKPPENWNAPLPDWMQEKFKDTFLQIRSKEMKNGVEESYLDKKCTIL</sequence>
<comment type="similarity">
    <text evidence="1">Belongs to the UPF0545 family.</text>
</comment>
<dbReference type="PANTHER" id="PTHR28052">
    <property type="entry name" value="UPF0545 PROTEIN C22ORF39"/>
    <property type="match status" value="1"/>
</dbReference>
<dbReference type="AlphaFoldDB" id="A0A6P3XPL9"/>
<dbReference type="GO" id="GO:0043083">
    <property type="term" value="C:synaptic cleft"/>
    <property type="evidence" value="ECO:0007669"/>
    <property type="project" value="UniProtKB-SubCell"/>
</dbReference>
<dbReference type="InterPro" id="IPR021475">
    <property type="entry name" value="Pants/Emi1-like"/>
</dbReference>
<gene>
    <name evidence="6 7" type="primary">LOC106747387</name>
</gene>
<evidence type="ECO:0000313" key="6">
    <source>
        <dbReference type="RefSeq" id="XP_014480351.1"/>
    </source>
</evidence>
<proteinExistence type="inferred from homology"/>
<reference evidence="6 7" key="1">
    <citation type="submission" date="2025-04" db="UniProtKB">
        <authorList>
            <consortium name="RefSeq"/>
        </authorList>
    </citation>
    <scope>IDENTIFICATION</scope>
</reference>
<evidence type="ECO:0000256" key="1">
    <source>
        <dbReference type="ARBA" id="ARBA00006412"/>
    </source>
</evidence>
<dbReference type="Proteomes" id="UP000515204">
    <property type="component" value="Unplaced"/>
</dbReference>
<evidence type="ECO:0000313" key="7">
    <source>
        <dbReference type="RefSeq" id="XP_014480352.1"/>
    </source>
</evidence>
<comment type="subcellular location">
    <subcellularLocation>
        <location evidence="2">Synaptic cleft</location>
    </subcellularLocation>
</comment>
<name>A0A6P3XPL9_DINQU</name>
<dbReference type="Pfam" id="PF11326">
    <property type="entry name" value="PANTS-like"/>
    <property type="match status" value="1"/>
</dbReference>
<keyword evidence="5" id="KW-1185">Reference proteome</keyword>
<dbReference type="OrthoDB" id="5946508at2759"/>
<dbReference type="RefSeq" id="XP_014480351.1">
    <property type="nucleotide sequence ID" value="XM_014624865.1"/>
</dbReference>
<dbReference type="RefSeq" id="XP_014480352.1">
    <property type="nucleotide sequence ID" value="XM_014624866.1"/>
</dbReference>
<dbReference type="PANTHER" id="PTHR28052:SF1">
    <property type="entry name" value="UPF0545 PROTEIN C22ORF39"/>
    <property type="match status" value="1"/>
</dbReference>
<dbReference type="KEGG" id="dqu:106747387"/>
<evidence type="ECO:0000256" key="4">
    <source>
        <dbReference type="ARBA" id="ARBA00044235"/>
    </source>
</evidence>
<evidence type="ECO:0000256" key="2">
    <source>
        <dbReference type="ARBA" id="ARBA00043942"/>
    </source>
</evidence>
<protein>
    <recommendedName>
        <fullName evidence="3">Synaptic plasticity regulator PANTS</fullName>
    </recommendedName>
    <alternativeName>
        <fullName evidence="4">Plasticity-associated neural transcript short</fullName>
    </alternativeName>
</protein>
<dbReference type="GeneID" id="106747387"/>